<keyword evidence="2 5" id="KW-0812">Transmembrane</keyword>
<comment type="caution">
    <text evidence="6">The sequence shown here is derived from an EMBL/GenBank/DDBJ whole genome shotgun (WGS) entry which is preliminary data.</text>
</comment>
<keyword evidence="4 5" id="KW-0472">Membrane</keyword>
<evidence type="ECO:0000256" key="5">
    <source>
        <dbReference type="SAM" id="Phobius"/>
    </source>
</evidence>
<dbReference type="InterPro" id="IPR032808">
    <property type="entry name" value="DoxX"/>
</dbReference>
<evidence type="ECO:0000313" key="7">
    <source>
        <dbReference type="Proteomes" id="UP000466535"/>
    </source>
</evidence>
<protein>
    <submittedName>
        <fullName evidence="6">DoxX family membrane protein</fullName>
    </submittedName>
</protein>
<dbReference type="AlphaFoldDB" id="A0A6B0T9E9"/>
<evidence type="ECO:0000256" key="3">
    <source>
        <dbReference type="ARBA" id="ARBA00022989"/>
    </source>
</evidence>
<dbReference type="EMBL" id="WUUT01000003">
    <property type="protein sequence ID" value="MXR51982.1"/>
    <property type="molecule type" value="Genomic_DNA"/>
</dbReference>
<dbReference type="Proteomes" id="UP000466535">
    <property type="component" value="Unassembled WGS sequence"/>
</dbReference>
<dbReference type="OrthoDB" id="340328at2157"/>
<accession>A0A6B0T9E9</accession>
<feature type="transmembrane region" description="Helical" evidence="5">
    <location>
        <begin position="88"/>
        <end position="107"/>
    </location>
</feature>
<keyword evidence="7" id="KW-1185">Reference proteome</keyword>
<sequence length="149" mass="15700">MIPQIDLVPLQLAEQAGGDELFLVTRVLFGAVLAFMGLNHFMQVDQMAQYASFKGLPAPKLSVIVSGLVLVGGGLGIVLGVAPVLAGAALAGFLLIAAVTMHDFWAVDEEDQQTEMTQFLKNIGLAGGALSFVVLGLLEWPYAVNIGLF</sequence>
<comment type="subcellular location">
    <subcellularLocation>
        <location evidence="1">Membrane</location>
        <topology evidence="1">Multi-pass membrane protein</topology>
    </subcellularLocation>
</comment>
<name>A0A6B0T9E9_9EURY</name>
<dbReference type="GO" id="GO:0016020">
    <property type="term" value="C:membrane"/>
    <property type="evidence" value="ECO:0007669"/>
    <property type="project" value="UniProtKB-SubCell"/>
</dbReference>
<gene>
    <name evidence="6" type="ORF">GRX03_10270</name>
</gene>
<evidence type="ECO:0000256" key="4">
    <source>
        <dbReference type="ARBA" id="ARBA00023136"/>
    </source>
</evidence>
<feature type="transmembrane region" description="Helical" evidence="5">
    <location>
        <begin position="119"/>
        <end position="138"/>
    </location>
</feature>
<dbReference type="Pfam" id="PF07681">
    <property type="entry name" value="DoxX"/>
    <property type="match status" value="1"/>
</dbReference>
<evidence type="ECO:0000256" key="1">
    <source>
        <dbReference type="ARBA" id="ARBA00004141"/>
    </source>
</evidence>
<dbReference type="RefSeq" id="WP_159764104.1">
    <property type="nucleotide sequence ID" value="NZ_WUUT01000003.1"/>
</dbReference>
<evidence type="ECO:0000313" key="6">
    <source>
        <dbReference type="EMBL" id="MXR51982.1"/>
    </source>
</evidence>
<evidence type="ECO:0000256" key="2">
    <source>
        <dbReference type="ARBA" id="ARBA00022692"/>
    </source>
</evidence>
<feature type="transmembrane region" description="Helical" evidence="5">
    <location>
        <begin position="61"/>
        <end position="82"/>
    </location>
</feature>
<reference evidence="6 7" key="1">
    <citation type="submission" date="2019-12" db="EMBL/GenBank/DDBJ databases">
        <title>Isolation and characterization of three novel carbon monoxide-oxidizing members of Halobacteria from salione crusts and soils.</title>
        <authorList>
            <person name="Myers M.R."/>
            <person name="King G.M."/>
        </authorList>
    </citation>
    <scope>NUCLEOTIDE SEQUENCE [LARGE SCALE GENOMIC DNA]</scope>
    <source>
        <strain evidence="6 7">WSH3</strain>
    </source>
</reference>
<proteinExistence type="predicted"/>
<organism evidence="6 7">
    <name type="scientific">Halovenus carboxidivorans</name>
    <dbReference type="NCBI Taxonomy" id="2692199"/>
    <lineage>
        <taxon>Archaea</taxon>
        <taxon>Methanobacteriati</taxon>
        <taxon>Methanobacteriota</taxon>
        <taxon>Stenosarchaea group</taxon>
        <taxon>Halobacteria</taxon>
        <taxon>Halobacteriales</taxon>
        <taxon>Haloarculaceae</taxon>
        <taxon>Halovenus</taxon>
    </lineage>
</organism>
<feature type="transmembrane region" description="Helical" evidence="5">
    <location>
        <begin position="21"/>
        <end position="41"/>
    </location>
</feature>
<keyword evidence="3 5" id="KW-1133">Transmembrane helix</keyword>